<dbReference type="InterPro" id="IPR047113">
    <property type="entry name" value="PA2G4/ARX1"/>
</dbReference>
<dbReference type="Gene3D" id="3.90.230.10">
    <property type="entry name" value="Creatinase/methionine aminopeptidase superfamily"/>
    <property type="match status" value="1"/>
</dbReference>
<evidence type="ECO:0000256" key="2">
    <source>
        <dbReference type="SAM" id="MobiDB-lite"/>
    </source>
</evidence>
<evidence type="ECO:0000256" key="1">
    <source>
        <dbReference type="ARBA" id="ARBA00007319"/>
    </source>
</evidence>
<evidence type="ECO:0000313" key="4">
    <source>
        <dbReference type="EMBL" id="NDJ92356.1"/>
    </source>
</evidence>
<feature type="domain" description="Peptidase M24" evidence="3">
    <location>
        <begin position="26"/>
        <end position="182"/>
    </location>
</feature>
<evidence type="ECO:0000259" key="3">
    <source>
        <dbReference type="Pfam" id="PF00557"/>
    </source>
</evidence>
<dbReference type="InterPro" id="IPR000994">
    <property type="entry name" value="Pept_M24"/>
</dbReference>
<comment type="similarity">
    <text evidence="1">Belongs to the peptidase M24 family.</text>
</comment>
<dbReference type="EMBL" id="GHBP01000531">
    <property type="protein sequence ID" value="NDJ92356.1"/>
    <property type="molecule type" value="Transcribed_RNA"/>
</dbReference>
<dbReference type="AlphaFoldDB" id="A0A6G3MEI5"/>
<sequence>MADDHSECSSCEEKEQNPSDSSIMNKYKTAGEIATSVMKELSSNCISGSTVTELCTLGDHLILSQVGKVFSKNKKLKKGIGFPTCISLNNVICHMSPLKSEPETIISDGDVVKIDLGVHIDGCMACLATTLIVGADKTNPTTGRRADVIMAGYMASEIILKLFRPKNTNHIITQAITDVVSEFQCKPVEGRHVLCPI</sequence>
<dbReference type="PANTHER" id="PTHR10804">
    <property type="entry name" value="PROTEASE FAMILY M24 METHIONYL AMINOPEPTIDASE, AMINOPEPTIDASE P"/>
    <property type="match status" value="1"/>
</dbReference>
<reference evidence="4" key="1">
    <citation type="submission" date="2018-11" db="EMBL/GenBank/DDBJ databases">
        <title>Henneguya salminicola genome and transcriptome.</title>
        <authorList>
            <person name="Yahalomi D."/>
            <person name="Atkinson S.D."/>
            <person name="Neuhof M."/>
            <person name="Chang E.S."/>
            <person name="Philippe H."/>
            <person name="Cartwright P."/>
            <person name="Bartholomew J.L."/>
            <person name="Huchon D."/>
        </authorList>
    </citation>
    <scope>NUCLEOTIDE SEQUENCE</scope>
    <source>
        <strain evidence="4">Hz1</strain>
        <tissue evidence="4">Whole</tissue>
    </source>
</reference>
<name>A0A6G3MEI5_HENSL</name>
<feature type="compositionally biased region" description="Basic and acidic residues" evidence="2">
    <location>
        <begin position="1"/>
        <end position="17"/>
    </location>
</feature>
<feature type="region of interest" description="Disordered" evidence="2">
    <location>
        <begin position="1"/>
        <end position="25"/>
    </location>
</feature>
<proteinExistence type="inferred from homology"/>
<protein>
    <submittedName>
        <fullName evidence="4">Proliferation-associated protein 2G4 (Trinotate prediction)</fullName>
    </submittedName>
</protein>
<organism evidence="4">
    <name type="scientific">Henneguya salminicola</name>
    <name type="common">Myxosporean</name>
    <dbReference type="NCBI Taxonomy" id="69463"/>
    <lineage>
        <taxon>Eukaryota</taxon>
        <taxon>Metazoa</taxon>
        <taxon>Cnidaria</taxon>
        <taxon>Myxozoa</taxon>
        <taxon>Myxosporea</taxon>
        <taxon>Bivalvulida</taxon>
        <taxon>Platysporina</taxon>
        <taxon>Myxobolidae</taxon>
        <taxon>Henneguya</taxon>
    </lineage>
</organism>
<dbReference type="Pfam" id="PF00557">
    <property type="entry name" value="Peptidase_M24"/>
    <property type="match status" value="1"/>
</dbReference>
<dbReference type="CDD" id="cd01089">
    <property type="entry name" value="PA2G4-like"/>
    <property type="match status" value="1"/>
</dbReference>
<accession>A0A6G3MEI5</accession>
<dbReference type="PANTHER" id="PTHR10804:SF11">
    <property type="entry name" value="PROLIFERATION-ASSOCIATED PROTEIN 2G4"/>
    <property type="match status" value="1"/>
</dbReference>
<dbReference type="InterPro" id="IPR036005">
    <property type="entry name" value="Creatinase/aminopeptidase-like"/>
</dbReference>
<dbReference type="SUPFAM" id="SSF55920">
    <property type="entry name" value="Creatinase/aminopeptidase"/>
    <property type="match status" value="1"/>
</dbReference>